<proteinExistence type="predicted"/>
<comment type="caution">
    <text evidence="1">The sequence shown here is derived from an EMBL/GenBank/DDBJ whole genome shotgun (WGS) entry which is preliminary data.</text>
</comment>
<dbReference type="EMBL" id="LAZR01044947">
    <property type="protein sequence ID" value="KKL02398.1"/>
    <property type="molecule type" value="Genomic_DNA"/>
</dbReference>
<feature type="non-terminal residue" evidence="1">
    <location>
        <position position="1"/>
    </location>
</feature>
<organism evidence="1">
    <name type="scientific">marine sediment metagenome</name>
    <dbReference type="NCBI Taxonomy" id="412755"/>
    <lineage>
        <taxon>unclassified sequences</taxon>
        <taxon>metagenomes</taxon>
        <taxon>ecological metagenomes</taxon>
    </lineage>
</organism>
<protein>
    <submittedName>
        <fullName evidence="1">Uncharacterized protein</fullName>
    </submittedName>
</protein>
<sequence>AGSRQALQQHLMGAGELLRSNALTAEPLFENAAGLAQASLFEEIP</sequence>
<accession>A0A0F9CCK9</accession>
<name>A0A0F9CCK9_9ZZZZ</name>
<reference evidence="1" key="1">
    <citation type="journal article" date="2015" name="Nature">
        <title>Complex archaea that bridge the gap between prokaryotes and eukaryotes.</title>
        <authorList>
            <person name="Spang A."/>
            <person name="Saw J.H."/>
            <person name="Jorgensen S.L."/>
            <person name="Zaremba-Niedzwiedzka K."/>
            <person name="Martijn J."/>
            <person name="Lind A.E."/>
            <person name="van Eijk R."/>
            <person name="Schleper C."/>
            <person name="Guy L."/>
            <person name="Ettema T.J."/>
        </authorList>
    </citation>
    <scope>NUCLEOTIDE SEQUENCE</scope>
</reference>
<gene>
    <name evidence="1" type="ORF">LCGC14_2626540</name>
</gene>
<evidence type="ECO:0000313" key="1">
    <source>
        <dbReference type="EMBL" id="KKL02398.1"/>
    </source>
</evidence>
<dbReference type="AlphaFoldDB" id="A0A0F9CCK9"/>